<dbReference type="KEGG" id="nio:NITINOP_0435"/>
<reference evidence="2" key="1">
    <citation type="submission" date="2015-09" db="EMBL/GenBank/DDBJ databases">
        <authorList>
            <person name="Daims H."/>
        </authorList>
    </citation>
    <scope>NUCLEOTIDE SEQUENCE [LARGE SCALE GENOMIC DNA]</scope>
</reference>
<dbReference type="STRING" id="1715989.NITINOP_0435"/>
<dbReference type="InterPro" id="IPR006626">
    <property type="entry name" value="PbH1"/>
</dbReference>
<accession>A0A0S4KLW8</accession>
<organism evidence="1 2">
    <name type="scientific">Candidatus Nitrospira inopinata</name>
    <dbReference type="NCBI Taxonomy" id="1715989"/>
    <lineage>
        <taxon>Bacteria</taxon>
        <taxon>Pseudomonadati</taxon>
        <taxon>Nitrospirota</taxon>
        <taxon>Nitrospiria</taxon>
        <taxon>Nitrospirales</taxon>
        <taxon>Nitrospiraceae</taxon>
        <taxon>Nitrospira</taxon>
    </lineage>
</organism>
<dbReference type="Proteomes" id="UP000066284">
    <property type="component" value="Chromosome 1"/>
</dbReference>
<dbReference type="InterPro" id="IPR011050">
    <property type="entry name" value="Pectin_lyase_fold/virulence"/>
</dbReference>
<evidence type="ECO:0000313" key="1">
    <source>
        <dbReference type="EMBL" id="CUQ65411.1"/>
    </source>
</evidence>
<dbReference type="EMBL" id="LN885086">
    <property type="protein sequence ID" value="CUQ65411.1"/>
    <property type="molecule type" value="Genomic_DNA"/>
</dbReference>
<dbReference type="InterPro" id="IPR012334">
    <property type="entry name" value="Pectin_lyas_fold"/>
</dbReference>
<protein>
    <submittedName>
        <fullName evidence="1">Uncharacterized protein</fullName>
    </submittedName>
</protein>
<dbReference type="OrthoDB" id="3333873at2"/>
<evidence type="ECO:0000313" key="2">
    <source>
        <dbReference type="Proteomes" id="UP000066284"/>
    </source>
</evidence>
<name>A0A0S4KLW8_9BACT</name>
<dbReference type="Gene3D" id="2.160.20.10">
    <property type="entry name" value="Single-stranded right-handed beta-helix, Pectin lyase-like"/>
    <property type="match status" value="1"/>
</dbReference>
<gene>
    <name evidence="1" type="ORF">NITINOP_0435</name>
</gene>
<dbReference type="SMART" id="SM00710">
    <property type="entry name" value="PbH1"/>
    <property type="match status" value="7"/>
</dbReference>
<sequence length="551" mass="60398">MRERFHWCFATAATFRHGVIIYALLCMALIAATETRAAIYYVDCDTGSDANDGLSETRAWRSTDKVSGFNFRNGDNVRFKKGCTWESALLKVSRSLTIEAYGDAAQPPHLVGATRIRSWLRAPNSEIVSAEASIAPGSHGPKDILIVYDERNGRFYDKVSALTLLNVPGQFFHDVAGGALYVRPLPGVEPSRDFYVSHRSHIIELQPGNVERVVVEGLRLSFANEYAIGFFYQSSDARYGSLRVADCEFFGNAYQAIHIGGTNTFRDVDILNNTITANGQEGVYIRYLSGPDQGREQGLVVTRMLRISGNTIGGNDFGWRSVGVDGWANGEGLDIKSGVFAGIIDRNTLFDLKGHYGIGVLSSNIIVEHNVVRNVYMPGATPEHGFSGIVVDPYENRGTTIVRNNVITMSNAHGIALRGVFDFRPRFEIYNNDITVAEPYSAFAFKSQNMANAVIRNNRTRGGVAGVAGVAVLKPCCPPVNVEIRDNVFGDVAVPVVTARDLSPGVRMASNVFCMRGAVDAAQRRVLPNNFILTLAECERELPAPQGLRLR</sequence>
<keyword evidence="2" id="KW-1185">Reference proteome</keyword>
<dbReference type="AlphaFoldDB" id="A0A0S4KLW8"/>
<dbReference type="SUPFAM" id="SSF51126">
    <property type="entry name" value="Pectin lyase-like"/>
    <property type="match status" value="1"/>
</dbReference>
<dbReference type="RefSeq" id="WP_062482632.1">
    <property type="nucleotide sequence ID" value="NZ_LN885086.1"/>
</dbReference>
<proteinExistence type="predicted"/>